<evidence type="ECO:0000259" key="1">
    <source>
        <dbReference type="Pfam" id="PF08281"/>
    </source>
</evidence>
<evidence type="ECO:0000313" key="2">
    <source>
        <dbReference type="EMBL" id="SHF35071.1"/>
    </source>
</evidence>
<name>A0A1M5AXR2_9BACL</name>
<dbReference type="GO" id="GO:0003677">
    <property type="term" value="F:DNA binding"/>
    <property type="evidence" value="ECO:0007669"/>
    <property type="project" value="InterPro"/>
</dbReference>
<dbReference type="InterPro" id="IPR013324">
    <property type="entry name" value="RNA_pol_sigma_r3/r4-like"/>
</dbReference>
<dbReference type="GO" id="GO:0016987">
    <property type="term" value="F:sigma factor activity"/>
    <property type="evidence" value="ECO:0007669"/>
    <property type="project" value="InterPro"/>
</dbReference>
<dbReference type="OrthoDB" id="2083683at2"/>
<dbReference type="RefSeq" id="WP_073157757.1">
    <property type="nucleotide sequence ID" value="NZ_FQVL01000016.1"/>
</dbReference>
<protein>
    <submittedName>
        <fullName evidence="2">RNA polymerase sigma-70 factor, ECF subfamily</fullName>
    </submittedName>
</protein>
<dbReference type="InterPro" id="IPR013249">
    <property type="entry name" value="RNA_pol_sigma70_r4_t2"/>
</dbReference>
<sequence>MKDLVKEYAHSLRKVRQAIKSLELSTKNTRDDAQLKILRNMERDLVYTIHLMKRQICASKRDLSRRSKSQREIPTDPNKMDYYSYMEVFKEPICSVTDNDRLKLFRVLQILSPHEKEVYILRNGQGFLHKEIASFLGVTEWNVQQTLKRAEQKIKRRVENMEIIDFYQNNCLK</sequence>
<accession>A0A1M5AXR2</accession>
<dbReference type="GO" id="GO:0006352">
    <property type="term" value="P:DNA-templated transcription initiation"/>
    <property type="evidence" value="ECO:0007669"/>
    <property type="project" value="InterPro"/>
</dbReference>
<proteinExistence type="predicted"/>
<reference evidence="2 3" key="1">
    <citation type="submission" date="2016-11" db="EMBL/GenBank/DDBJ databases">
        <authorList>
            <person name="Jaros S."/>
            <person name="Januszkiewicz K."/>
            <person name="Wedrychowicz H."/>
        </authorList>
    </citation>
    <scope>NUCLEOTIDE SEQUENCE [LARGE SCALE GENOMIC DNA]</scope>
    <source>
        <strain evidence="2 3">DSM 44666</strain>
    </source>
</reference>
<feature type="domain" description="RNA polymerase sigma factor 70 region 4 type 2" evidence="1">
    <location>
        <begin position="103"/>
        <end position="154"/>
    </location>
</feature>
<dbReference type="AlphaFoldDB" id="A0A1M5AXR2"/>
<dbReference type="STRING" id="112248.SAMN05444392_11666"/>
<dbReference type="Gene3D" id="1.10.10.10">
    <property type="entry name" value="Winged helix-like DNA-binding domain superfamily/Winged helix DNA-binding domain"/>
    <property type="match status" value="1"/>
</dbReference>
<evidence type="ECO:0000313" key="3">
    <source>
        <dbReference type="Proteomes" id="UP000184476"/>
    </source>
</evidence>
<gene>
    <name evidence="2" type="ORF">SAMN05444392_11666</name>
</gene>
<dbReference type="Pfam" id="PF08281">
    <property type="entry name" value="Sigma70_r4_2"/>
    <property type="match status" value="1"/>
</dbReference>
<keyword evidence="3" id="KW-1185">Reference proteome</keyword>
<dbReference type="Proteomes" id="UP000184476">
    <property type="component" value="Unassembled WGS sequence"/>
</dbReference>
<organism evidence="2 3">
    <name type="scientific">Seinonella peptonophila</name>
    <dbReference type="NCBI Taxonomy" id="112248"/>
    <lineage>
        <taxon>Bacteria</taxon>
        <taxon>Bacillati</taxon>
        <taxon>Bacillota</taxon>
        <taxon>Bacilli</taxon>
        <taxon>Bacillales</taxon>
        <taxon>Thermoactinomycetaceae</taxon>
        <taxon>Seinonella</taxon>
    </lineage>
</organism>
<dbReference type="SUPFAM" id="SSF88659">
    <property type="entry name" value="Sigma3 and sigma4 domains of RNA polymerase sigma factors"/>
    <property type="match status" value="1"/>
</dbReference>
<dbReference type="InterPro" id="IPR036388">
    <property type="entry name" value="WH-like_DNA-bd_sf"/>
</dbReference>
<dbReference type="CDD" id="cd06171">
    <property type="entry name" value="Sigma70_r4"/>
    <property type="match status" value="1"/>
</dbReference>
<dbReference type="EMBL" id="FQVL01000016">
    <property type="protein sequence ID" value="SHF35071.1"/>
    <property type="molecule type" value="Genomic_DNA"/>
</dbReference>